<dbReference type="Gene3D" id="2.60.120.380">
    <property type="match status" value="1"/>
</dbReference>
<dbReference type="PROSITE" id="PS51257">
    <property type="entry name" value="PROKAR_LIPOPROTEIN"/>
    <property type="match status" value="1"/>
</dbReference>
<feature type="chain" id="PRO_5047432173" evidence="1">
    <location>
        <begin position="25"/>
        <end position="338"/>
    </location>
</feature>
<proteinExistence type="predicted"/>
<evidence type="ECO:0000256" key="1">
    <source>
        <dbReference type="SAM" id="SignalP"/>
    </source>
</evidence>
<gene>
    <name evidence="3" type="ORF">LVJ94_10415</name>
</gene>
<dbReference type="CDD" id="cd02795">
    <property type="entry name" value="CBM6-CBM35-CBM36_like"/>
    <property type="match status" value="1"/>
</dbReference>
<name>A0ABZ2L9N3_9BACT</name>
<keyword evidence="4" id="KW-1185">Reference proteome</keyword>
<dbReference type="Pfam" id="PF04151">
    <property type="entry name" value="PPC"/>
    <property type="match status" value="1"/>
</dbReference>
<reference evidence="3" key="1">
    <citation type="submission" date="2021-12" db="EMBL/GenBank/DDBJ databases">
        <title>Discovery of the Pendulisporaceae a myxobacterial family with distinct sporulation behavior and unique specialized metabolism.</title>
        <authorList>
            <person name="Garcia R."/>
            <person name="Popoff A."/>
            <person name="Bader C.D."/>
            <person name="Loehr J."/>
            <person name="Walesch S."/>
            <person name="Walt C."/>
            <person name="Boldt J."/>
            <person name="Bunk B."/>
            <person name="Haeckl F.J.F.P.J."/>
            <person name="Gunesch A.P."/>
            <person name="Birkelbach J."/>
            <person name="Nuebel U."/>
            <person name="Pietschmann T."/>
            <person name="Bach T."/>
            <person name="Mueller R."/>
        </authorList>
    </citation>
    <scope>NUCLEOTIDE SEQUENCE</scope>
    <source>
        <strain evidence="3">MSr11367</strain>
    </source>
</reference>
<feature type="signal peptide" evidence="1">
    <location>
        <begin position="1"/>
        <end position="24"/>
    </location>
</feature>
<dbReference type="EMBL" id="CP089983">
    <property type="protein sequence ID" value="WXB07643.1"/>
    <property type="molecule type" value="Genomic_DNA"/>
</dbReference>
<evidence type="ECO:0000313" key="3">
    <source>
        <dbReference type="EMBL" id="WXB07643.1"/>
    </source>
</evidence>
<dbReference type="RefSeq" id="WP_394837308.1">
    <property type="nucleotide sequence ID" value="NZ_CP089929.1"/>
</dbReference>
<evidence type="ECO:0000259" key="2">
    <source>
        <dbReference type="Pfam" id="PF04151"/>
    </source>
</evidence>
<keyword evidence="1" id="KW-0732">Signal</keyword>
<evidence type="ECO:0000313" key="4">
    <source>
        <dbReference type="Proteomes" id="UP001374803"/>
    </source>
</evidence>
<protein>
    <submittedName>
        <fullName evidence="3">PPC domain-containing protein</fullName>
    </submittedName>
</protein>
<accession>A0ABZ2L9N3</accession>
<dbReference type="InterPro" id="IPR007280">
    <property type="entry name" value="Peptidase_C_arc/bac"/>
</dbReference>
<organism evidence="3 4">
    <name type="scientific">Pendulispora rubella</name>
    <dbReference type="NCBI Taxonomy" id="2741070"/>
    <lineage>
        <taxon>Bacteria</taxon>
        <taxon>Pseudomonadati</taxon>
        <taxon>Myxococcota</taxon>
        <taxon>Myxococcia</taxon>
        <taxon>Myxococcales</taxon>
        <taxon>Sorangiineae</taxon>
        <taxon>Pendulisporaceae</taxon>
        <taxon>Pendulispora</taxon>
    </lineage>
</organism>
<feature type="domain" description="Peptidase C-terminal archaeal/bacterial" evidence="2">
    <location>
        <begin position="73"/>
        <end position="138"/>
    </location>
</feature>
<dbReference type="Proteomes" id="UP001374803">
    <property type="component" value="Chromosome"/>
</dbReference>
<sequence length="338" mass="35726">MHSTKLISCFASFSILGLVACANVADEAVDPQQETVETTASELRALQDNEKLGPISYGQSKTVTYTENPLYRAYSFSGTAGDSIEITVHSTTSTDAMAWLLAADYTTLASNDNANSSTKDSRIVFQIQTTGTYWIAVREANQEDATFTVTLNGNGSGTPDGIFDPNYCSGGTPFTLQQALRYFAPGANTSSTMVNLTSHKRRRSCNKVTGCGAWQTNNGAIVWTHDSTTTLDTASILAKVESDSSVQLYVQGSGSKQALRCGPADSDGTFPCIGNPSQGCDGSHGLKDSTAIVNALPELHASTTCFHAKMSGSTISSSSADYVETEAVLYGTTLSPTN</sequence>